<keyword evidence="2" id="KW-0812">Transmembrane</keyword>
<feature type="compositionally biased region" description="Polar residues" evidence="1">
    <location>
        <begin position="140"/>
        <end position="156"/>
    </location>
</feature>
<dbReference type="SUPFAM" id="SSF101898">
    <property type="entry name" value="NHL repeat"/>
    <property type="match status" value="1"/>
</dbReference>
<dbReference type="EMBL" id="SLXT01000047">
    <property type="protein sequence ID" value="TCP59876.1"/>
    <property type="molecule type" value="Genomic_DNA"/>
</dbReference>
<reference evidence="3 4" key="1">
    <citation type="submission" date="2019-03" db="EMBL/GenBank/DDBJ databases">
        <title>Genomic Encyclopedia of Type Strains, Phase IV (KMG-IV): sequencing the most valuable type-strain genomes for metagenomic binning, comparative biology and taxonomic classification.</title>
        <authorList>
            <person name="Goeker M."/>
        </authorList>
    </citation>
    <scope>NUCLEOTIDE SEQUENCE [LARGE SCALE GENOMIC DNA]</scope>
    <source>
        <strain evidence="3 4">DSM 11170</strain>
    </source>
</reference>
<keyword evidence="2" id="KW-1133">Transmembrane helix</keyword>
<comment type="caution">
    <text evidence="3">The sequence shown here is derived from an EMBL/GenBank/DDBJ whole genome shotgun (WGS) entry which is preliminary data.</text>
</comment>
<keyword evidence="4" id="KW-1185">Reference proteome</keyword>
<feature type="region of interest" description="Disordered" evidence="1">
    <location>
        <begin position="1"/>
        <end position="22"/>
    </location>
</feature>
<organism evidence="3 4">
    <name type="scientific">Heliophilum fasciatum</name>
    <dbReference type="NCBI Taxonomy" id="35700"/>
    <lineage>
        <taxon>Bacteria</taxon>
        <taxon>Bacillati</taxon>
        <taxon>Bacillota</taxon>
        <taxon>Clostridia</taxon>
        <taxon>Eubacteriales</taxon>
        <taxon>Heliobacteriaceae</taxon>
        <taxon>Heliophilum</taxon>
    </lineage>
</organism>
<evidence type="ECO:0000256" key="1">
    <source>
        <dbReference type="SAM" id="MobiDB-lite"/>
    </source>
</evidence>
<dbReference type="InterPro" id="IPR015943">
    <property type="entry name" value="WD40/YVTN_repeat-like_dom_sf"/>
</dbReference>
<dbReference type="Gene3D" id="2.130.10.10">
    <property type="entry name" value="YVTN repeat-like/Quinoprotein amine dehydrogenase"/>
    <property type="match status" value="1"/>
</dbReference>
<evidence type="ECO:0000313" key="3">
    <source>
        <dbReference type="EMBL" id="TCP59876.1"/>
    </source>
</evidence>
<dbReference type="Proteomes" id="UP000294813">
    <property type="component" value="Unassembled WGS sequence"/>
</dbReference>
<feature type="region of interest" description="Disordered" evidence="1">
    <location>
        <begin position="140"/>
        <end position="173"/>
    </location>
</feature>
<feature type="transmembrane region" description="Helical" evidence="2">
    <location>
        <begin position="80"/>
        <end position="101"/>
    </location>
</feature>
<dbReference type="AlphaFoldDB" id="A0A4V2SVU6"/>
<evidence type="ECO:0000256" key="2">
    <source>
        <dbReference type="SAM" id="Phobius"/>
    </source>
</evidence>
<evidence type="ECO:0000313" key="4">
    <source>
        <dbReference type="Proteomes" id="UP000294813"/>
    </source>
</evidence>
<proteinExistence type="predicted"/>
<gene>
    <name evidence="3" type="ORF">EDD73_1476</name>
</gene>
<protein>
    <submittedName>
        <fullName evidence="3">Uncharacterized protein</fullName>
    </submittedName>
</protein>
<dbReference type="OrthoDB" id="2083622at2"/>
<feature type="compositionally biased region" description="Basic and acidic residues" evidence="1">
    <location>
        <begin position="1"/>
        <end position="14"/>
    </location>
</feature>
<sequence>MEDNEQLEKEKGTDTDIEIGTDTDADIFSADLYSDEDEEEMLRRLDDRSIVSGFERPADITPSLPPCEPRKKRRQASRRWLRISGFILALLIVAGGAVLFYTGKIPLGEATMGFAQTFSWINRENRVQNVEEASIVETVDQQPSSVEQALDVTTRSEGPPAEGPPAEAPPAWENGGLSTGFWTVVDSADGSNDDDNLAVHVVALKDEQFIVNIPEQGTLLGLDNRGEVIWRKTPERWGISNGKRIQRRWVGVLQGPQRKAIALSTGIEGMSYWSNIESPEQERPLPRNFTPSTLWLSITPEGGVIRSNRSGGGIEILDEAGKVMQTIPLYLPVAVTWCDDRQMLIASKNGLVYQVERSGEVLGQLGPVPKVRCLAYDLAGYVFIGSDDKVEVWHESGKKVTEWDVPDGCASLSVGTDGRLFVGDLKGKIQIFSPKKPGI</sequence>
<name>A0A4V2SVU6_9FIRM</name>
<keyword evidence="2" id="KW-0472">Membrane</keyword>
<accession>A0A4V2SVU6</accession>
<dbReference type="RefSeq" id="WP_131921042.1">
    <property type="nucleotide sequence ID" value="NZ_JAOQNU010000048.1"/>
</dbReference>